<organism evidence="1">
    <name type="scientific">Lepeophtheirus salmonis</name>
    <name type="common">Salmon louse</name>
    <name type="synonym">Caligus salmonis</name>
    <dbReference type="NCBI Taxonomy" id="72036"/>
    <lineage>
        <taxon>Eukaryota</taxon>
        <taxon>Metazoa</taxon>
        <taxon>Ecdysozoa</taxon>
        <taxon>Arthropoda</taxon>
        <taxon>Crustacea</taxon>
        <taxon>Multicrustacea</taxon>
        <taxon>Hexanauplia</taxon>
        <taxon>Copepoda</taxon>
        <taxon>Siphonostomatoida</taxon>
        <taxon>Caligidae</taxon>
        <taxon>Lepeophtheirus</taxon>
    </lineage>
</organism>
<evidence type="ECO:0000313" key="1">
    <source>
        <dbReference type="EMBL" id="CDW45918.1"/>
    </source>
</evidence>
<reference evidence="1" key="1">
    <citation type="submission" date="2014-05" db="EMBL/GenBank/DDBJ databases">
        <authorList>
            <person name="Chronopoulou M."/>
        </authorList>
    </citation>
    <scope>NUCLEOTIDE SEQUENCE</scope>
    <source>
        <tissue evidence="1">Whole organism</tissue>
    </source>
</reference>
<name>A0A0K2V5V1_LEPSM</name>
<dbReference type="EMBL" id="HACA01028557">
    <property type="protein sequence ID" value="CDW45918.1"/>
    <property type="molecule type" value="Transcribed_RNA"/>
</dbReference>
<protein>
    <submittedName>
        <fullName evidence="1">Uncharacterized protein</fullName>
    </submittedName>
</protein>
<dbReference type="AlphaFoldDB" id="A0A0K2V5V1"/>
<proteinExistence type="predicted"/>
<sequence length="52" mass="6143">MKSGKCETLHCYSYNNSLISIFTLRKEYDLLKESPRLVFKFALNRMKPITTL</sequence>
<accession>A0A0K2V5V1</accession>